<reference evidence="3" key="1">
    <citation type="submission" date="2024-06" db="EMBL/GenBank/DDBJ databases">
        <authorList>
            <person name="Li S."/>
        </authorList>
    </citation>
    <scope>NUCLEOTIDE SEQUENCE</scope>
    <source>
        <strain evidence="3">SR10</strain>
    </source>
</reference>
<name>A0AAU8MPW4_9GAMM</name>
<dbReference type="RefSeq" id="WP_363798014.1">
    <property type="nucleotide sequence ID" value="NZ_CP159925.1"/>
</dbReference>
<keyword evidence="2" id="KW-0732">Signal</keyword>
<evidence type="ECO:0008006" key="4">
    <source>
        <dbReference type="Google" id="ProtNLM"/>
    </source>
</evidence>
<dbReference type="EMBL" id="CP159925">
    <property type="protein sequence ID" value="XCO75185.1"/>
    <property type="molecule type" value="Genomic_DNA"/>
</dbReference>
<protein>
    <recommendedName>
        <fullName evidence="4">VCBS repeat-containing protein</fullName>
    </recommendedName>
</protein>
<feature type="compositionally biased region" description="Basic and acidic residues" evidence="1">
    <location>
        <begin position="267"/>
        <end position="276"/>
    </location>
</feature>
<evidence type="ECO:0000256" key="2">
    <source>
        <dbReference type="SAM" id="SignalP"/>
    </source>
</evidence>
<feature type="region of interest" description="Disordered" evidence="1">
    <location>
        <begin position="267"/>
        <end position="286"/>
    </location>
</feature>
<feature type="chain" id="PRO_5043851765" description="VCBS repeat-containing protein" evidence="2">
    <location>
        <begin position="29"/>
        <end position="372"/>
    </location>
</feature>
<accession>A0AAU8MPW4</accession>
<proteinExistence type="predicted"/>
<feature type="signal peptide" evidence="2">
    <location>
        <begin position="1"/>
        <end position="28"/>
    </location>
</feature>
<organism evidence="3">
    <name type="scientific">Lysobacter firmicutimachus</name>
    <dbReference type="NCBI Taxonomy" id="1792846"/>
    <lineage>
        <taxon>Bacteria</taxon>
        <taxon>Pseudomonadati</taxon>
        <taxon>Pseudomonadota</taxon>
        <taxon>Gammaproteobacteria</taxon>
        <taxon>Lysobacterales</taxon>
        <taxon>Lysobacteraceae</taxon>
        <taxon>Lysobacter</taxon>
    </lineage>
</organism>
<evidence type="ECO:0000256" key="1">
    <source>
        <dbReference type="SAM" id="MobiDB-lite"/>
    </source>
</evidence>
<sequence length="372" mass="40232">MSAGPVGRGAARAAAWIVAGALAGPAPAAPPTDAHILLERLADRIAALPADEPMPVDRTLEPYLDRSGIALRVEQDDDARTLQRKRPPGLSDAEWRAFVEAWSAGAIAVESESGGAALTFLDLDEDGRRDLILDQYVGGTGLYSYLSTLRNDPATGYTDGGATFSINGRGGDQAVYWLRIDGRSYVAYRDSVYGRDTLTLQRPMTPAPPAAATRPALVVRYRYRHRVLPATADARRDDAVQTALDADADFAAVADRALAEVRLHRDGSQRLPDPEARCPAPPGTPADEDVWPWHGAGHYSFDFAATARVRTPRACYAATVIAFRSSYLKSHADCCMLWVQTAPGDAVAERPLHTQRWREEIAVEWVDAGGGE</sequence>
<gene>
    <name evidence="3" type="ORF">ABU614_23080</name>
</gene>
<dbReference type="AlphaFoldDB" id="A0AAU8MPW4"/>
<evidence type="ECO:0000313" key="3">
    <source>
        <dbReference type="EMBL" id="XCO75185.1"/>
    </source>
</evidence>